<name>A0A8S5SD11_9CAUD</name>
<protein>
    <submittedName>
        <fullName evidence="1">Uncharacterized protein</fullName>
    </submittedName>
</protein>
<accession>A0A8S5SD11</accession>
<reference evidence="1" key="1">
    <citation type="journal article" date="2021" name="Proc. Natl. Acad. Sci. U.S.A.">
        <title>A Catalog of Tens of Thousands of Viruses from Human Metagenomes Reveals Hidden Associations with Chronic Diseases.</title>
        <authorList>
            <person name="Tisza M.J."/>
            <person name="Buck C.B."/>
        </authorList>
    </citation>
    <scope>NUCLEOTIDE SEQUENCE</scope>
    <source>
        <strain evidence="1">CtqBc4</strain>
    </source>
</reference>
<organism evidence="1">
    <name type="scientific">Siphoviridae sp. ctqBc4</name>
    <dbReference type="NCBI Taxonomy" id="2827945"/>
    <lineage>
        <taxon>Viruses</taxon>
        <taxon>Duplodnaviria</taxon>
        <taxon>Heunggongvirae</taxon>
        <taxon>Uroviricota</taxon>
        <taxon>Caudoviricetes</taxon>
    </lineage>
</organism>
<evidence type="ECO:0000313" key="1">
    <source>
        <dbReference type="EMBL" id="DAF48618.1"/>
    </source>
</evidence>
<sequence length="88" mass="10084">MNAPEYMALANEAEELFDVQDRMCQSCGHFVVMADGGMRHTIGFCDLCKGVSYDRETDELHCKVNDLYWATHEDNDGCGRWELSEDWA</sequence>
<proteinExistence type="predicted"/>
<dbReference type="EMBL" id="BK032570">
    <property type="protein sequence ID" value="DAF48618.1"/>
    <property type="molecule type" value="Genomic_DNA"/>
</dbReference>